<feature type="transmembrane region" description="Helical" evidence="8">
    <location>
        <begin position="177"/>
        <end position="199"/>
    </location>
</feature>
<comment type="caution">
    <text evidence="9">The sequence shown here is derived from an EMBL/GenBank/DDBJ whole genome shotgun (WGS) entry which is preliminary data.</text>
</comment>
<dbReference type="InterPro" id="IPR038770">
    <property type="entry name" value="Na+/solute_symporter_sf"/>
</dbReference>
<keyword evidence="10" id="KW-1185">Reference proteome</keyword>
<dbReference type="Pfam" id="PF03547">
    <property type="entry name" value="Mem_trans"/>
    <property type="match status" value="1"/>
</dbReference>
<feature type="transmembrane region" description="Helical" evidence="8">
    <location>
        <begin position="291"/>
        <end position="313"/>
    </location>
</feature>
<feature type="transmembrane region" description="Helical" evidence="8">
    <location>
        <begin position="6"/>
        <end position="22"/>
    </location>
</feature>
<organism evidence="9 10">
    <name type="scientific">Rhizobium rhizoryzae</name>
    <dbReference type="NCBI Taxonomy" id="451876"/>
    <lineage>
        <taxon>Bacteria</taxon>
        <taxon>Pseudomonadati</taxon>
        <taxon>Pseudomonadota</taxon>
        <taxon>Alphaproteobacteria</taxon>
        <taxon>Hyphomicrobiales</taxon>
        <taxon>Rhizobiaceae</taxon>
        <taxon>Rhizobium/Agrobacterium group</taxon>
        <taxon>Rhizobium</taxon>
    </lineage>
</organism>
<keyword evidence="4" id="KW-1003">Cell membrane</keyword>
<keyword evidence="3" id="KW-0813">Transport</keyword>
<dbReference type="EMBL" id="JACIEC010000001">
    <property type="protein sequence ID" value="MBB4143676.1"/>
    <property type="molecule type" value="Genomic_DNA"/>
</dbReference>
<dbReference type="PANTHER" id="PTHR36838">
    <property type="entry name" value="AUXIN EFFLUX CARRIER FAMILY PROTEIN"/>
    <property type="match status" value="1"/>
</dbReference>
<sequence length="315" mass="33049">MSAVFTNVAPVFILILIGWLVARTGLMRSEAGDSIAEFVFKIALPTLIFRTLAEAHFGGASPFRLWIAYFGGVAVTWTIGHLIAKYLFKRDEKVGVIAGMSAAFANNVFIGLPLVGRSVGDDGILAISILLAIHLPLMMIIGTILMEHASAKVDGGGRRSIGAVLKQVGSNLSRNPLVIALALGVAFNLSGFGTLPTVLKSVVDQIASITAGAALISLGMTLTKYPVRGQLGLASVMAVLKLILFPAAVYAVALLVDLPKTWTAAMVLTASVPTGINAWIIATRFRSGSGLAASVISITTLFGVLSVSFWAWLLS</sequence>
<dbReference type="AlphaFoldDB" id="A0A7W6LGA4"/>
<evidence type="ECO:0000313" key="9">
    <source>
        <dbReference type="EMBL" id="MBB4143676.1"/>
    </source>
</evidence>
<evidence type="ECO:0008006" key="11">
    <source>
        <dbReference type="Google" id="ProtNLM"/>
    </source>
</evidence>
<feature type="transmembrane region" description="Helical" evidence="8">
    <location>
        <begin position="124"/>
        <end position="145"/>
    </location>
</feature>
<dbReference type="Proteomes" id="UP000519897">
    <property type="component" value="Unassembled WGS sequence"/>
</dbReference>
<accession>A0A7W6LGA4</accession>
<evidence type="ECO:0000313" key="10">
    <source>
        <dbReference type="Proteomes" id="UP000519897"/>
    </source>
</evidence>
<dbReference type="InterPro" id="IPR004776">
    <property type="entry name" value="Mem_transp_PIN-like"/>
</dbReference>
<feature type="transmembrane region" description="Helical" evidence="8">
    <location>
        <begin position="234"/>
        <end position="256"/>
    </location>
</feature>
<dbReference type="Gene3D" id="1.20.1530.20">
    <property type="match status" value="1"/>
</dbReference>
<reference evidence="9 10" key="1">
    <citation type="submission" date="2020-08" db="EMBL/GenBank/DDBJ databases">
        <title>Genomic Encyclopedia of Type Strains, Phase IV (KMG-IV): sequencing the most valuable type-strain genomes for metagenomic binning, comparative biology and taxonomic classification.</title>
        <authorList>
            <person name="Goeker M."/>
        </authorList>
    </citation>
    <scope>NUCLEOTIDE SEQUENCE [LARGE SCALE GENOMIC DNA]</scope>
    <source>
        <strain evidence="9 10">DSM 29514</strain>
    </source>
</reference>
<evidence type="ECO:0000256" key="3">
    <source>
        <dbReference type="ARBA" id="ARBA00022448"/>
    </source>
</evidence>
<dbReference type="RefSeq" id="WP_165133537.1">
    <property type="nucleotide sequence ID" value="NZ_CP049250.1"/>
</dbReference>
<name>A0A7W6LGA4_9HYPH</name>
<feature type="transmembrane region" description="Helical" evidence="8">
    <location>
        <begin position="94"/>
        <end position="112"/>
    </location>
</feature>
<dbReference type="PANTHER" id="PTHR36838:SF3">
    <property type="entry name" value="TRANSPORTER AUXIN EFFLUX CARRIER EC FAMILY"/>
    <property type="match status" value="1"/>
</dbReference>
<keyword evidence="5 8" id="KW-0812">Transmembrane</keyword>
<evidence type="ECO:0000256" key="2">
    <source>
        <dbReference type="ARBA" id="ARBA00010145"/>
    </source>
</evidence>
<keyword evidence="6 8" id="KW-1133">Transmembrane helix</keyword>
<feature type="transmembrane region" description="Helical" evidence="8">
    <location>
        <begin position="262"/>
        <end position="282"/>
    </location>
</feature>
<evidence type="ECO:0000256" key="8">
    <source>
        <dbReference type="SAM" id="Phobius"/>
    </source>
</evidence>
<comment type="similarity">
    <text evidence="2">Belongs to the auxin efflux carrier (TC 2.A.69) family.</text>
</comment>
<dbReference type="GO" id="GO:0055085">
    <property type="term" value="P:transmembrane transport"/>
    <property type="evidence" value="ECO:0007669"/>
    <property type="project" value="InterPro"/>
</dbReference>
<feature type="transmembrane region" description="Helical" evidence="8">
    <location>
        <begin position="65"/>
        <end position="87"/>
    </location>
</feature>
<evidence type="ECO:0000256" key="6">
    <source>
        <dbReference type="ARBA" id="ARBA00022989"/>
    </source>
</evidence>
<keyword evidence="7 8" id="KW-0472">Membrane</keyword>
<protein>
    <recommendedName>
        <fullName evidence="11">AEC family transporter</fullName>
    </recommendedName>
</protein>
<proteinExistence type="inferred from homology"/>
<feature type="transmembrane region" description="Helical" evidence="8">
    <location>
        <begin position="205"/>
        <end position="222"/>
    </location>
</feature>
<evidence type="ECO:0000256" key="7">
    <source>
        <dbReference type="ARBA" id="ARBA00023136"/>
    </source>
</evidence>
<evidence type="ECO:0000256" key="4">
    <source>
        <dbReference type="ARBA" id="ARBA00022475"/>
    </source>
</evidence>
<dbReference type="GO" id="GO:0005886">
    <property type="term" value="C:plasma membrane"/>
    <property type="evidence" value="ECO:0007669"/>
    <property type="project" value="UniProtKB-SubCell"/>
</dbReference>
<gene>
    <name evidence="9" type="ORF">GGQ72_002175</name>
</gene>
<comment type="subcellular location">
    <subcellularLocation>
        <location evidence="1">Cell membrane</location>
        <topology evidence="1">Multi-pass membrane protein</topology>
    </subcellularLocation>
</comment>
<evidence type="ECO:0000256" key="5">
    <source>
        <dbReference type="ARBA" id="ARBA00022692"/>
    </source>
</evidence>
<evidence type="ECO:0000256" key="1">
    <source>
        <dbReference type="ARBA" id="ARBA00004651"/>
    </source>
</evidence>